<evidence type="ECO:0000313" key="9">
    <source>
        <dbReference type="Proteomes" id="UP000231450"/>
    </source>
</evidence>
<evidence type="ECO:0000256" key="5">
    <source>
        <dbReference type="HAMAP-Rule" id="MF_01080"/>
    </source>
</evidence>
<accession>A0A2M8KDX3</accession>
<keyword evidence="3 5" id="KW-0819">tRNA processing</keyword>
<dbReference type="PANTHER" id="PTHR13767">
    <property type="entry name" value="TRNA-PSEUDOURIDINE SYNTHASE"/>
    <property type="match status" value="1"/>
</dbReference>
<dbReference type="Proteomes" id="UP000231450">
    <property type="component" value="Unassembled WGS sequence"/>
</dbReference>
<feature type="active site" description="Nucleophile" evidence="5">
    <location>
        <position position="47"/>
    </location>
</feature>
<name>A0A2M8KDX3_9BACT</name>
<dbReference type="InterPro" id="IPR032819">
    <property type="entry name" value="TruB_C"/>
</dbReference>
<dbReference type="InterPro" id="IPR020103">
    <property type="entry name" value="PsdUridine_synth_cat_dom_sf"/>
</dbReference>
<evidence type="ECO:0000259" key="6">
    <source>
        <dbReference type="Pfam" id="PF01509"/>
    </source>
</evidence>
<evidence type="ECO:0000256" key="3">
    <source>
        <dbReference type="ARBA" id="ARBA00022694"/>
    </source>
</evidence>
<evidence type="ECO:0000256" key="1">
    <source>
        <dbReference type="ARBA" id="ARBA00000385"/>
    </source>
</evidence>
<dbReference type="SUPFAM" id="SSF55120">
    <property type="entry name" value="Pseudouridine synthase"/>
    <property type="match status" value="1"/>
</dbReference>
<feature type="domain" description="tRNA pseudouridylate synthase B C-terminal" evidence="7">
    <location>
        <begin position="183"/>
        <end position="222"/>
    </location>
</feature>
<organism evidence="8 9">
    <name type="scientific">Candidatus Portnoybacteria bacterium CG10_big_fil_rev_8_21_14_0_10_36_7</name>
    <dbReference type="NCBI Taxonomy" id="1974812"/>
    <lineage>
        <taxon>Bacteria</taxon>
        <taxon>Candidatus Portnoyibacteriota</taxon>
    </lineage>
</organism>
<evidence type="ECO:0000313" key="8">
    <source>
        <dbReference type="EMBL" id="PJE58131.1"/>
    </source>
</evidence>
<dbReference type="GO" id="GO:1990481">
    <property type="term" value="P:mRNA pseudouridine synthesis"/>
    <property type="evidence" value="ECO:0007669"/>
    <property type="project" value="TreeGrafter"/>
</dbReference>
<dbReference type="NCBIfam" id="TIGR00431">
    <property type="entry name" value="TruB"/>
    <property type="match status" value="1"/>
</dbReference>
<comment type="function">
    <text evidence="5">Responsible for synthesis of pseudouridine from uracil-55 in the psi GC loop of transfer RNAs.</text>
</comment>
<dbReference type="Pfam" id="PF16198">
    <property type="entry name" value="TruB_C_2"/>
    <property type="match status" value="1"/>
</dbReference>
<dbReference type="Pfam" id="PF01509">
    <property type="entry name" value="TruB_N"/>
    <property type="match status" value="1"/>
</dbReference>
<dbReference type="GO" id="GO:0160148">
    <property type="term" value="F:tRNA pseudouridine(55) synthase activity"/>
    <property type="evidence" value="ECO:0007669"/>
    <property type="project" value="UniProtKB-EC"/>
</dbReference>
<dbReference type="PANTHER" id="PTHR13767:SF2">
    <property type="entry name" value="PSEUDOURIDYLATE SYNTHASE TRUB1"/>
    <property type="match status" value="1"/>
</dbReference>
<comment type="similarity">
    <text evidence="2 5">Belongs to the pseudouridine synthase TruB family. Type 1 subfamily.</text>
</comment>
<dbReference type="AlphaFoldDB" id="A0A2M8KDX3"/>
<comment type="catalytic activity">
    <reaction evidence="1 5">
        <text>uridine(55) in tRNA = pseudouridine(55) in tRNA</text>
        <dbReference type="Rhea" id="RHEA:42532"/>
        <dbReference type="Rhea" id="RHEA-COMP:10101"/>
        <dbReference type="Rhea" id="RHEA-COMP:10102"/>
        <dbReference type="ChEBI" id="CHEBI:65314"/>
        <dbReference type="ChEBI" id="CHEBI:65315"/>
        <dbReference type="EC" id="5.4.99.25"/>
    </reaction>
</comment>
<dbReference type="InterPro" id="IPR002501">
    <property type="entry name" value="PsdUridine_synth_N"/>
</dbReference>
<evidence type="ECO:0000256" key="2">
    <source>
        <dbReference type="ARBA" id="ARBA00005642"/>
    </source>
</evidence>
<reference evidence="9" key="1">
    <citation type="submission" date="2017-09" db="EMBL/GenBank/DDBJ databases">
        <title>Depth-based differentiation of microbial function through sediment-hosted aquifers and enrichment of novel symbionts in the deep terrestrial subsurface.</title>
        <authorList>
            <person name="Probst A.J."/>
            <person name="Ladd B."/>
            <person name="Jarett J.K."/>
            <person name="Geller-Mcgrath D.E."/>
            <person name="Sieber C.M.K."/>
            <person name="Emerson J.B."/>
            <person name="Anantharaman K."/>
            <person name="Thomas B.C."/>
            <person name="Malmstrom R."/>
            <person name="Stieglmeier M."/>
            <person name="Klingl A."/>
            <person name="Woyke T."/>
            <person name="Ryan C.M."/>
            <person name="Banfield J.F."/>
        </authorList>
    </citation>
    <scope>NUCLEOTIDE SEQUENCE [LARGE SCALE GENOMIC DNA]</scope>
</reference>
<keyword evidence="4 5" id="KW-0413">Isomerase</keyword>
<dbReference type="GO" id="GO:0031119">
    <property type="term" value="P:tRNA pseudouridine synthesis"/>
    <property type="evidence" value="ECO:0007669"/>
    <property type="project" value="UniProtKB-UniRule"/>
</dbReference>
<proteinExistence type="inferred from homology"/>
<dbReference type="CDD" id="cd02573">
    <property type="entry name" value="PseudoU_synth_EcTruB"/>
    <property type="match status" value="1"/>
</dbReference>
<evidence type="ECO:0000256" key="4">
    <source>
        <dbReference type="ARBA" id="ARBA00023235"/>
    </source>
</evidence>
<dbReference type="HAMAP" id="MF_01080">
    <property type="entry name" value="TruB_bact"/>
    <property type="match status" value="1"/>
</dbReference>
<dbReference type="GO" id="GO:0003723">
    <property type="term" value="F:RNA binding"/>
    <property type="evidence" value="ECO:0007669"/>
    <property type="project" value="InterPro"/>
</dbReference>
<gene>
    <name evidence="5 8" type="primary">truB</name>
    <name evidence="8" type="ORF">COU81_02405</name>
</gene>
<protein>
    <recommendedName>
        <fullName evidence="5">tRNA pseudouridine synthase B</fullName>
        <ecNumber evidence="5">5.4.99.25</ecNumber>
    </recommendedName>
    <alternativeName>
        <fullName evidence="5">tRNA pseudouridine(55) synthase</fullName>
        <shortName evidence="5">Psi55 synthase</shortName>
    </alternativeName>
    <alternativeName>
        <fullName evidence="5">tRNA pseudouridylate synthase</fullName>
    </alternativeName>
    <alternativeName>
        <fullName evidence="5">tRNA-uridine isomerase</fullName>
    </alternativeName>
</protein>
<dbReference type="EMBL" id="PFDW01000051">
    <property type="protein sequence ID" value="PJE58131.1"/>
    <property type="molecule type" value="Genomic_DNA"/>
</dbReference>
<sequence>MIYCIKMEILNGVYAIWKDKGSTSYDIIRQIKRITAAKKIGHGGTLDPLASGILVVGIGREATKSLQEILKDTVKEYIANIKFGQTSSTDDEEGEKKDFPDFQIPTREQLENVLTEFVGNILQTPPIYSAIKIKGTPAYKLARQGNDIKLEPKKVVIKEIILLAYDWPTAQIKVVSGSGVYIRSLARDIGERLQCGAYLTGLERTRVGKFTKEQALDIKQLQ</sequence>
<dbReference type="EC" id="5.4.99.25" evidence="5"/>
<comment type="caution">
    <text evidence="8">The sequence shown here is derived from an EMBL/GenBank/DDBJ whole genome shotgun (WGS) entry which is preliminary data.</text>
</comment>
<dbReference type="InterPro" id="IPR014780">
    <property type="entry name" value="tRNA_psdUridine_synth_TruB"/>
</dbReference>
<feature type="domain" description="Pseudouridine synthase II N-terminal" evidence="6">
    <location>
        <begin position="32"/>
        <end position="182"/>
    </location>
</feature>
<dbReference type="Gene3D" id="3.30.2350.10">
    <property type="entry name" value="Pseudouridine synthase"/>
    <property type="match status" value="1"/>
</dbReference>
<evidence type="ECO:0000259" key="7">
    <source>
        <dbReference type="Pfam" id="PF16198"/>
    </source>
</evidence>